<accession>Q6H4W9</accession>
<gene>
    <name evidence="1" type="ORF">OSJNBa0023I17.35</name>
    <name evidence="2" type="ORF">OSJNBa0085K21.19</name>
</gene>
<dbReference type="Proteomes" id="UP000000763">
    <property type="component" value="Chromosome 2"/>
</dbReference>
<name>Q6H4W9_ORYSJ</name>
<proteinExistence type="predicted"/>
<evidence type="ECO:0000313" key="2">
    <source>
        <dbReference type="EMBL" id="BAD26230.1"/>
    </source>
</evidence>
<reference evidence="1" key="1">
    <citation type="submission" date="2002-03" db="EMBL/GenBank/DDBJ databases">
        <title>Oryza sativa nipponbare(GA3) genomic DNA, chromosome 2, BAC clone:OSJNBa0023I17.</title>
        <authorList>
            <person name="Sasaki T."/>
            <person name="Matsumoto T."/>
            <person name="Yamamoto K."/>
        </authorList>
    </citation>
    <scope>NUCLEOTIDE SEQUENCE</scope>
</reference>
<reference evidence="2" key="2">
    <citation type="submission" date="2002-10" db="EMBL/GenBank/DDBJ databases">
        <title>Oryza sativa nipponbare(GA3) genomic DNA, chromosome 2, BAC clone:OSJNBa0085K21.</title>
        <authorList>
            <person name="Sasaki T."/>
            <person name="Matsumoto T."/>
            <person name="Katayose Y."/>
        </authorList>
    </citation>
    <scope>NUCLEOTIDE SEQUENCE</scope>
</reference>
<dbReference type="EMBL" id="AP005804">
    <property type="protein sequence ID" value="BAD26230.1"/>
    <property type="molecule type" value="Genomic_DNA"/>
</dbReference>
<reference evidence="3" key="3">
    <citation type="journal article" date="2005" name="Nature">
        <title>The map-based sequence of the rice genome.</title>
        <authorList>
            <consortium name="International rice genome sequencing project (IRGSP)"/>
            <person name="Matsumoto T."/>
            <person name="Wu J."/>
            <person name="Kanamori H."/>
            <person name="Katayose Y."/>
            <person name="Fujisawa M."/>
            <person name="Namiki N."/>
            <person name="Mizuno H."/>
            <person name="Yamamoto K."/>
            <person name="Antonio B.A."/>
            <person name="Baba T."/>
            <person name="Sakata K."/>
            <person name="Nagamura Y."/>
            <person name="Aoki H."/>
            <person name="Arikawa K."/>
            <person name="Arita K."/>
            <person name="Bito T."/>
            <person name="Chiden Y."/>
            <person name="Fujitsuka N."/>
            <person name="Fukunaka R."/>
            <person name="Hamada M."/>
            <person name="Harada C."/>
            <person name="Hayashi A."/>
            <person name="Hijishita S."/>
            <person name="Honda M."/>
            <person name="Hosokawa S."/>
            <person name="Ichikawa Y."/>
            <person name="Idonuma A."/>
            <person name="Iijima M."/>
            <person name="Ikeda M."/>
            <person name="Ikeno M."/>
            <person name="Ito K."/>
            <person name="Ito S."/>
            <person name="Ito T."/>
            <person name="Ito Y."/>
            <person name="Ito Y."/>
            <person name="Iwabuchi A."/>
            <person name="Kamiya K."/>
            <person name="Karasawa W."/>
            <person name="Kurita K."/>
            <person name="Katagiri S."/>
            <person name="Kikuta A."/>
            <person name="Kobayashi H."/>
            <person name="Kobayashi N."/>
            <person name="Machita K."/>
            <person name="Maehara T."/>
            <person name="Masukawa M."/>
            <person name="Mizubayashi T."/>
            <person name="Mukai Y."/>
            <person name="Nagasaki H."/>
            <person name="Nagata Y."/>
            <person name="Naito S."/>
            <person name="Nakashima M."/>
            <person name="Nakama Y."/>
            <person name="Nakamichi Y."/>
            <person name="Nakamura M."/>
            <person name="Meguro A."/>
            <person name="Negishi M."/>
            <person name="Ohta I."/>
            <person name="Ohta T."/>
            <person name="Okamoto M."/>
            <person name="Ono N."/>
            <person name="Saji S."/>
            <person name="Sakaguchi M."/>
            <person name="Sakai K."/>
            <person name="Shibata M."/>
            <person name="Shimokawa T."/>
            <person name="Song J."/>
            <person name="Takazaki Y."/>
            <person name="Terasawa K."/>
            <person name="Tsugane M."/>
            <person name="Tsuji K."/>
            <person name="Ueda S."/>
            <person name="Waki K."/>
            <person name="Yamagata H."/>
            <person name="Yamamoto M."/>
            <person name="Yamamoto S."/>
            <person name="Yamane H."/>
            <person name="Yoshiki S."/>
            <person name="Yoshihara R."/>
            <person name="Yukawa K."/>
            <person name="Zhong H."/>
            <person name="Yano M."/>
            <person name="Yuan Q."/>
            <person name="Ouyang S."/>
            <person name="Liu J."/>
            <person name="Jones K.M."/>
            <person name="Gansberger K."/>
            <person name="Moffat K."/>
            <person name="Hill J."/>
            <person name="Bera J."/>
            <person name="Fadrosh D."/>
            <person name="Jin S."/>
            <person name="Johri S."/>
            <person name="Kim M."/>
            <person name="Overton L."/>
            <person name="Reardon M."/>
            <person name="Tsitrin T."/>
            <person name="Vuong H."/>
            <person name="Weaver B."/>
            <person name="Ciecko A."/>
            <person name="Tallon L."/>
            <person name="Jackson J."/>
            <person name="Pai G."/>
            <person name="Aken S.V."/>
            <person name="Utterback T."/>
            <person name="Reidmuller S."/>
            <person name="Feldblyum T."/>
            <person name="Hsiao J."/>
            <person name="Zismann V."/>
            <person name="Iobst S."/>
            <person name="de Vazeille A.R."/>
            <person name="Buell C.R."/>
            <person name="Ying K."/>
            <person name="Li Y."/>
            <person name="Lu T."/>
            <person name="Huang Y."/>
            <person name="Zhao Q."/>
            <person name="Feng Q."/>
            <person name="Zhang L."/>
            <person name="Zhu J."/>
            <person name="Weng Q."/>
            <person name="Mu J."/>
            <person name="Lu Y."/>
            <person name="Fan D."/>
            <person name="Liu Y."/>
            <person name="Guan J."/>
            <person name="Zhang Y."/>
            <person name="Yu S."/>
            <person name="Liu X."/>
            <person name="Zhang Y."/>
            <person name="Hong G."/>
            <person name="Han B."/>
            <person name="Choisne N."/>
            <person name="Demange N."/>
            <person name="Orjeda G."/>
            <person name="Samain S."/>
            <person name="Cattolico L."/>
            <person name="Pelletier E."/>
            <person name="Couloux A."/>
            <person name="Segurens B."/>
            <person name="Wincker P."/>
            <person name="D'Hont A."/>
            <person name="Scarpelli C."/>
            <person name="Weissenbach J."/>
            <person name="Salanoubat M."/>
            <person name="Quetier F."/>
            <person name="Yu Y."/>
            <person name="Kim H.R."/>
            <person name="Rambo T."/>
            <person name="Currie J."/>
            <person name="Collura K."/>
            <person name="Luo M."/>
            <person name="Yang T."/>
            <person name="Ammiraju J.S.S."/>
            <person name="Engler F."/>
            <person name="Soderlund C."/>
            <person name="Wing R.A."/>
            <person name="Palmer L.E."/>
            <person name="de la Bastide M."/>
            <person name="Spiegel L."/>
            <person name="Nascimento L."/>
            <person name="Zutavern T."/>
            <person name="O'Shaughnessy A."/>
            <person name="Dike S."/>
            <person name="Dedhia N."/>
            <person name="Preston R."/>
            <person name="Balija V."/>
            <person name="McCombie W.R."/>
            <person name="Chow T."/>
            <person name="Chen H."/>
            <person name="Chung M."/>
            <person name="Chen C."/>
            <person name="Shaw J."/>
            <person name="Wu H."/>
            <person name="Hsiao K."/>
            <person name="Chao Y."/>
            <person name="Chu M."/>
            <person name="Cheng C."/>
            <person name="Hour A."/>
            <person name="Lee P."/>
            <person name="Lin S."/>
            <person name="Lin Y."/>
            <person name="Liou J."/>
            <person name="Liu S."/>
            <person name="Hsing Y."/>
            <person name="Raghuvanshi S."/>
            <person name="Mohanty A."/>
            <person name="Bharti A.K."/>
            <person name="Gaur A."/>
            <person name="Gupta V."/>
            <person name="Kumar D."/>
            <person name="Ravi V."/>
            <person name="Vij S."/>
            <person name="Kapur A."/>
            <person name="Khurana P."/>
            <person name="Khurana P."/>
            <person name="Khurana J.P."/>
            <person name="Tyagi A.K."/>
            <person name="Gaikwad K."/>
            <person name="Singh A."/>
            <person name="Dalal V."/>
            <person name="Srivastava S."/>
            <person name="Dixit A."/>
            <person name="Pal A.K."/>
            <person name="Ghazi I.A."/>
            <person name="Yadav M."/>
            <person name="Pandit A."/>
            <person name="Bhargava A."/>
            <person name="Sureshbabu K."/>
            <person name="Batra K."/>
            <person name="Sharma T.R."/>
            <person name="Mohapatra T."/>
            <person name="Singh N.K."/>
            <person name="Messing J."/>
            <person name="Nelson A.B."/>
            <person name="Fuks G."/>
            <person name="Kavchok S."/>
            <person name="Keizer G."/>
            <person name="Linton E."/>
            <person name="Llaca V."/>
            <person name="Song R."/>
            <person name="Tanyolac B."/>
            <person name="Young S."/>
            <person name="Ho-Il K."/>
            <person name="Hahn J.H."/>
            <person name="Sangsakoo G."/>
            <person name="Vanavichit A."/>
            <person name="de Mattos Luiz.A.T."/>
            <person name="Zimmer P.D."/>
            <person name="Malone G."/>
            <person name="Dellagostin O."/>
            <person name="de Oliveira A.C."/>
            <person name="Bevan M."/>
            <person name="Bancroft I."/>
            <person name="Minx P."/>
            <person name="Cordum H."/>
            <person name="Wilson R."/>
            <person name="Cheng Z."/>
            <person name="Jin W."/>
            <person name="Jiang J."/>
            <person name="Leong S.A."/>
            <person name="Iwama H."/>
            <person name="Gojobori T."/>
            <person name="Itoh T."/>
            <person name="Niimura Y."/>
            <person name="Fujii Y."/>
            <person name="Habara T."/>
            <person name="Sakai H."/>
            <person name="Sato Y."/>
            <person name="Wilson G."/>
            <person name="Kumar K."/>
            <person name="McCouch S."/>
            <person name="Juretic N."/>
            <person name="Hoen D."/>
            <person name="Wright S."/>
            <person name="Bruskiewich R."/>
            <person name="Bureau T."/>
            <person name="Miyao A."/>
            <person name="Hirochika H."/>
            <person name="Nishikawa T."/>
            <person name="Kadowaki K."/>
            <person name="Sugiura M."/>
            <person name="Burr B."/>
            <person name="Sasaki T."/>
        </authorList>
    </citation>
    <scope>NUCLEOTIDE SEQUENCE [LARGE SCALE GENOMIC DNA]</scope>
    <source>
        <strain evidence="3">cv. Nipponbare</strain>
    </source>
</reference>
<dbReference type="EMBL" id="AP004863">
    <property type="protein sequence ID" value="BAD25561.1"/>
    <property type="molecule type" value="Genomic_DNA"/>
</dbReference>
<protein>
    <submittedName>
        <fullName evidence="2">Uncharacterized protein</fullName>
    </submittedName>
</protein>
<reference evidence="3" key="4">
    <citation type="journal article" date="2008" name="Nucleic Acids Res.">
        <title>The rice annotation project database (RAP-DB): 2008 update.</title>
        <authorList>
            <consortium name="The rice annotation project (RAP)"/>
        </authorList>
    </citation>
    <scope>GENOME REANNOTATION</scope>
    <source>
        <strain evidence="3">cv. Nipponbare</strain>
    </source>
</reference>
<sequence length="78" mass="8915">MDLVKFDGKANMKTLSIGVDSDDGNDNRVWSLWQRNPHRIGFSDFGHLVRGDKISDLELSYSPMLSSVLDRRKSQMMV</sequence>
<evidence type="ECO:0000313" key="1">
    <source>
        <dbReference type="EMBL" id="BAD25561.1"/>
    </source>
</evidence>
<dbReference type="AlphaFoldDB" id="Q6H4W9"/>
<evidence type="ECO:0000313" key="3">
    <source>
        <dbReference type="Proteomes" id="UP000000763"/>
    </source>
</evidence>
<organism evidence="2 3">
    <name type="scientific">Oryza sativa subsp. japonica</name>
    <name type="common">Rice</name>
    <dbReference type="NCBI Taxonomy" id="39947"/>
    <lineage>
        <taxon>Eukaryota</taxon>
        <taxon>Viridiplantae</taxon>
        <taxon>Streptophyta</taxon>
        <taxon>Embryophyta</taxon>
        <taxon>Tracheophyta</taxon>
        <taxon>Spermatophyta</taxon>
        <taxon>Magnoliopsida</taxon>
        <taxon>Liliopsida</taxon>
        <taxon>Poales</taxon>
        <taxon>Poaceae</taxon>
        <taxon>BOP clade</taxon>
        <taxon>Oryzoideae</taxon>
        <taxon>Oryzeae</taxon>
        <taxon>Oryzinae</taxon>
        <taxon>Oryza</taxon>
        <taxon>Oryza sativa</taxon>
    </lineage>
</organism>